<dbReference type="EMBL" id="LGTZ01001316">
    <property type="protein sequence ID" value="OJD21697.1"/>
    <property type="molecule type" value="Genomic_DNA"/>
</dbReference>
<dbReference type="Proteomes" id="UP000242791">
    <property type="component" value="Unassembled WGS sequence"/>
</dbReference>
<dbReference type="CDD" id="cd09917">
    <property type="entry name" value="F-box_SF"/>
    <property type="match status" value="1"/>
</dbReference>
<evidence type="ECO:0000313" key="2">
    <source>
        <dbReference type="EMBL" id="OJD21697.1"/>
    </source>
</evidence>
<dbReference type="InterPro" id="IPR036047">
    <property type="entry name" value="F-box-like_dom_sf"/>
</dbReference>
<dbReference type="OrthoDB" id="9981546at2759"/>
<evidence type="ECO:0000313" key="3">
    <source>
        <dbReference type="Proteomes" id="UP000242791"/>
    </source>
</evidence>
<proteinExistence type="predicted"/>
<comment type="caution">
    <text evidence="2">The sequence shown here is derived from an EMBL/GenBank/DDBJ whole genome shotgun (WGS) entry which is preliminary data.</text>
</comment>
<protein>
    <recommendedName>
        <fullName evidence="1">F-box domain-containing protein</fullName>
    </recommendedName>
</protein>
<dbReference type="VEuPathDB" id="FungiDB:ACJ73_06961"/>
<accession>A0A1J9PZE1</accession>
<dbReference type="Pfam" id="PF12937">
    <property type="entry name" value="F-box-like"/>
    <property type="match status" value="1"/>
</dbReference>
<dbReference type="InterPro" id="IPR001810">
    <property type="entry name" value="F-box_dom"/>
</dbReference>
<sequence length="373" mass="42321">MVDHLHYRCLRIAEPLERPLERKGMAGEVIDRKAEDPSHGSKTLEQTCLANSEVSTHDRATLLSLPNELIQLILDLFPIRSLLPLTLVCRRIHDIIARLIHYRLNALISAIEPDNIFLECYHPVCKPVGRYLKCAHLHTDVLTNGVTPRCNDITQNDWHHRQSDSSQFSSVGYLGRLKESYTHFHPLCYAGPWINTNMHTAPPQRYIPVGSLSSEQSDSTLIRGSIFLDENELFSQLITGVWLGRQNRQMCLLDGGVLRLWRQWLGDMDRRGKFAEQLAPRRGLAEGCGSGGESYCTLKVGSENSDDESPVYPLEDHSVVWLGEKRAGLKFRACQRRRTENLSFAYDSRSDEAYEDGNDDGNNVVCYDVEIEG</sequence>
<dbReference type="PROSITE" id="PS50181">
    <property type="entry name" value="FBOX"/>
    <property type="match status" value="1"/>
</dbReference>
<reference evidence="2 3" key="1">
    <citation type="submission" date="2015-08" db="EMBL/GenBank/DDBJ databases">
        <title>Emmonsia species relationships and genome sequence.</title>
        <authorList>
            <person name="Cuomo C.A."/>
            <person name="Schwartz I.S."/>
            <person name="Kenyon C."/>
            <person name="De Hoog G.S."/>
            <person name="Govender N.P."/>
            <person name="Botha A."/>
            <person name="Moreno L."/>
            <person name="De Vries M."/>
            <person name="Munoz J.F."/>
            <person name="Stielow J.B."/>
        </authorList>
    </citation>
    <scope>NUCLEOTIDE SEQUENCE [LARGE SCALE GENOMIC DNA]</scope>
    <source>
        <strain evidence="2 3">EI222</strain>
    </source>
</reference>
<gene>
    <name evidence="2" type="ORF">ACJ73_06961</name>
</gene>
<dbReference type="SUPFAM" id="SSF81383">
    <property type="entry name" value="F-box domain"/>
    <property type="match status" value="1"/>
</dbReference>
<organism evidence="2 3">
    <name type="scientific">Blastomyces percursus</name>
    <dbReference type="NCBI Taxonomy" id="1658174"/>
    <lineage>
        <taxon>Eukaryota</taxon>
        <taxon>Fungi</taxon>
        <taxon>Dikarya</taxon>
        <taxon>Ascomycota</taxon>
        <taxon>Pezizomycotina</taxon>
        <taxon>Eurotiomycetes</taxon>
        <taxon>Eurotiomycetidae</taxon>
        <taxon>Onygenales</taxon>
        <taxon>Ajellomycetaceae</taxon>
        <taxon>Blastomyces</taxon>
    </lineage>
</organism>
<dbReference type="STRING" id="1658174.A0A1J9PZE1"/>
<evidence type="ECO:0000259" key="1">
    <source>
        <dbReference type="PROSITE" id="PS50181"/>
    </source>
</evidence>
<feature type="domain" description="F-box" evidence="1">
    <location>
        <begin position="59"/>
        <end position="105"/>
    </location>
</feature>
<keyword evidence="3" id="KW-1185">Reference proteome</keyword>
<name>A0A1J9PZE1_9EURO</name>
<dbReference type="AlphaFoldDB" id="A0A1J9PZE1"/>